<dbReference type="InterPro" id="IPR036162">
    <property type="entry name" value="Resolvase-like_N_sf"/>
</dbReference>
<proteinExistence type="predicted"/>
<dbReference type="KEGG" id="kbs:EPA93_18150"/>
<reference evidence="5 6" key="1">
    <citation type="submission" date="2019-01" db="EMBL/GenBank/DDBJ databases">
        <title>Ktedonosporobacter rubrisoli SCAWS-G2.</title>
        <authorList>
            <person name="Huang Y."/>
            <person name="Yan B."/>
        </authorList>
    </citation>
    <scope>NUCLEOTIDE SEQUENCE [LARGE SCALE GENOMIC DNA]</scope>
    <source>
        <strain evidence="5 6">SCAWS-G2</strain>
    </source>
</reference>
<dbReference type="PANTHER" id="PTHR30461:SF2">
    <property type="entry name" value="SERINE RECOMBINASE PINE-RELATED"/>
    <property type="match status" value="1"/>
</dbReference>
<evidence type="ECO:0000256" key="3">
    <source>
        <dbReference type="SAM" id="Coils"/>
    </source>
</evidence>
<dbReference type="SUPFAM" id="SSF53041">
    <property type="entry name" value="Resolvase-like"/>
    <property type="match status" value="1"/>
</dbReference>
<dbReference type="InterPro" id="IPR050639">
    <property type="entry name" value="SSR_resolvase"/>
</dbReference>
<feature type="domain" description="Resolvase/invertase-type recombinase catalytic" evidence="4">
    <location>
        <begin position="29"/>
        <end position="176"/>
    </location>
</feature>
<feature type="coiled-coil region" evidence="3">
    <location>
        <begin position="461"/>
        <end position="488"/>
    </location>
</feature>
<dbReference type="Gene3D" id="3.40.50.1390">
    <property type="entry name" value="Resolvase, N-terminal catalytic domain"/>
    <property type="match status" value="1"/>
</dbReference>
<dbReference type="EMBL" id="CP035758">
    <property type="protein sequence ID" value="QBD77811.1"/>
    <property type="molecule type" value="Genomic_DNA"/>
</dbReference>
<evidence type="ECO:0000256" key="1">
    <source>
        <dbReference type="ARBA" id="ARBA00023125"/>
    </source>
</evidence>
<evidence type="ECO:0000313" key="6">
    <source>
        <dbReference type="Proteomes" id="UP000290365"/>
    </source>
</evidence>
<dbReference type="Gene3D" id="3.90.1750.20">
    <property type="entry name" value="Putative Large Serine Recombinase, Chain B, Domain 2"/>
    <property type="match status" value="1"/>
</dbReference>
<accession>A0A4V0YYY2</accession>
<keyword evidence="2" id="KW-0233">DNA recombination</keyword>
<dbReference type="PANTHER" id="PTHR30461">
    <property type="entry name" value="DNA-INVERTASE FROM LAMBDOID PROPHAGE"/>
    <property type="match status" value="1"/>
</dbReference>
<dbReference type="AlphaFoldDB" id="A0A4V0YYY2"/>
<dbReference type="GO" id="GO:0003677">
    <property type="term" value="F:DNA binding"/>
    <property type="evidence" value="ECO:0007669"/>
    <property type="project" value="UniProtKB-KW"/>
</dbReference>
<evidence type="ECO:0000256" key="2">
    <source>
        <dbReference type="ARBA" id="ARBA00023172"/>
    </source>
</evidence>
<dbReference type="InterPro" id="IPR038109">
    <property type="entry name" value="DNA_bind_recomb_sf"/>
</dbReference>
<sequence>MSVRTIKKKASTSVSYPLYFPDQLKNEDGVIYVRQSSPNQTRNNIHSYEMQTDKFIEHFRQMGFTGNITVIPDDEGTSGTLEIHKRPGMMRMFAMIQKRKAKWIGTVHVNRLTRDPDFVTPAHIMKTCRTYGVWIITLRMHFNFDDDYCRRVFMLEAEEAARHLEWMKLILGGGKRVASDKGYYDGRPVPWGYIVDRTDEKKKKYIIYKPHAKIVEKLFKRFFELDGNFPELLREIENDPNELFPPFEPGIDTRGFRRPCRRRGPRRQFAEGYTPSLDGIIGILTNPIYIGWWIPLDGGFIENNHPAIVEEWLFIYAHKRLSAYDLEGSRQKPERVVRNGKTQALLKKVVKGPDGYEIYATRAGRKYKDVYRHGSYAKIERVFEFAFTVELIDSIFLSKFFERLEKWEGCEDWKEDLDQEQEQKEDIKQTIKGLIAEAQEQWDHNMRLLKNAKIPKTEQMEADLASECAKLEKRIAKLKQDLEHAKEKVEPDEEIQYAIYTLLPDLIQAWPQIPFQQKLRFIGSLVRQVTLSRPAPGWAKIEIDWKRIDWDTDIAHVRLRTHGGSWTDEEKELLRNLYSTAPAMDIVRALPTRCWVAIKAMASEMEVRRTKGVASSDGYKDFYHVCYDDVVYAEEHRLVIGDKNPQWSSQRQLFRWRAHILRP</sequence>
<dbReference type="InterPro" id="IPR006119">
    <property type="entry name" value="Resolv_N"/>
</dbReference>
<dbReference type="GO" id="GO:0000150">
    <property type="term" value="F:DNA strand exchange activity"/>
    <property type="evidence" value="ECO:0007669"/>
    <property type="project" value="InterPro"/>
</dbReference>
<dbReference type="RefSeq" id="WP_129888864.1">
    <property type="nucleotide sequence ID" value="NZ_CP035758.1"/>
</dbReference>
<name>A0A4V0YYY2_KTERU</name>
<keyword evidence="1" id="KW-0238">DNA-binding</keyword>
<dbReference type="CDD" id="cd00338">
    <property type="entry name" value="Ser_Recombinase"/>
    <property type="match status" value="1"/>
</dbReference>
<keyword evidence="3" id="KW-0175">Coiled coil</keyword>
<dbReference type="SMART" id="SM00857">
    <property type="entry name" value="Resolvase"/>
    <property type="match status" value="1"/>
</dbReference>
<dbReference type="Proteomes" id="UP000290365">
    <property type="component" value="Chromosome"/>
</dbReference>
<evidence type="ECO:0000313" key="5">
    <source>
        <dbReference type="EMBL" id="QBD77811.1"/>
    </source>
</evidence>
<evidence type="ECO:0000259" key="4">
    <source>
        <dbReference type="SMART" id="SM00857"/>
    </source>
</evidence>
<feature type="coiled-coil region" evidence="3">
    <location>
        <begin position="410"/>
        <end position="437"/>
    </location>
</feature>
<organism evidence="5 6">
    <name type="scientific">Ktedonosporobacter rubrisoli</name>
    <dbReference type="NCBI Taxonomy" id="2509675"/>
    <lineage>
        <taxon>Bacteria</taxon>
        <taxon>Bacillati</taxon>
        <taxon>Chloroflexota</taxon>
        <taxon>Ktedonobacteria</taxon>
        <taxon>Ktedonobacterales</taxon>
        <taxon>Ktedonosporobacteraceae</taxon>
        <taxon>Ktedonosporobacter</taxon>
    </lineage>
</organism>
<keyword evidence="6" id="KW-1185">Reference proteome</keyword>
<dbReference type="OrthoDB" id="152591at2"/>
<dbReference type="Pfam" id="PF00239">
    <property type="entry name" value="Resolvase"/>
    <property type="match status" value="1"/>
</dbReference>
<gene>
    <name evidence="5" type="ORF">EPA93_18150</name>
</gene>
<protein>
    <recommendedName>
        <fullName evidence="4">Resolvase/invertase-type recombinase catalytic domain-containing protein</fullName>
    </recommendedName>
</protein>